<accession>A0A4U3AKB8</accession>
<gene>
    <name evidence="1" type="ORF">FC699_26980</name>
</gene>
<dbReference type="Proteomes" id="UP000305222">
    <property type="component" value="Unassembled WGS sequence"/>
</dbReference>
<proteinExistence type="predicted"/>
<evidence type="ECO:0000313" key="2">
    <source>
        <dbReference type="Proteomes" id="UP000305222"/>
    </source>
</evidence>
<protein>
    <submittedName>
        <fullName evidence="1">Uncharacterized protein</fullName>
    </submittedName>
</protein>
<comment type="caution">
    <text evidence="1">The sequence shown here is derived from an EMBL/GenBank/DDBJ whole genome shotgun (WGS) entry which is preliminary data.</text>
</comment>
<feature type="non-terminal residue" evidence="1">
    <location>
        <position position="1"/>
    </location>
</feature>
<evidence type="ECO:0000313" key="1">
    <source>
        <dbReference type="EMBL" id="TKI88984.1"/>
    </source>
</evidence>
<organism evidence="1 2">
    <name type="scientific">Bacillus wiedmannii</name>
    <dbReference type="NCBI Taxonomy" id="1890302"/>
    <lineage>
        <taxon>Bacteria</taxon>
        <taxon>Bacillati</taxon>
        <taxon>Bacillota</taxon>
        <taxon>Bacilli</taxon>
        <taxon>Bacillales</taxon>
        <taxon>Bacillaceae</taxon>
        <taxon>Bacillus</taxon>
        <taxon>Bacillus cereus group</taxon>
    </lineage>
</organism>
<sequence length="189" mass="20915">NAQQKYTVKQVSGKLPYGGNLANCFNLIDEQSVNYIDVSDSDPVVIELDFTKNPIKMLNCFGMYFGWGESPKKIKIQYALSATGNWVVASDVPLNVGDTIISNMKASQLYKVRITLSGYSQDHKRFRINRMFARSSVENGNAWLATTGGRMFGDIEIEASKGIIMKTASGAKWKVTINEAGQLITTKIT</sequence>
<reference evidence="1 2" key="1">
    <citation type="journal article" date="2019" name="Environ. Microbiol.">
        <title>An active ?-lactamase is a part of an orchestrated cell wall stress resistance network of Bacillus subtilis and related rhizosphere species.</title>
        <authorList>
            <person name="Bucher T."/>
            <person name="Keren-Paz A."/>
            <person name="Hausser J."/>
            <person name="Olender T."/>
            <person name="Cytryn E."/>
            <person name="Kolodkin-Gal I."/>
        </authorList>
    </citation>
    <scope>NUCLEOTIDE SEQUENCE [LARGE SCALE GENOMIC DNA]</scope>
    <source>
        <strain evidence="1 2">I5</strain>
    </source>
</reference>
<dbReference type="AlphaFoldDB" id="A0A4U3AKB8"/>
<name>A0A4U3AKB8_9BACI</name>
<dbReference type="EMBL" id="SZON01002004">
    <property type="protein sequence ID" value="TKI88984.1"/>
    <property type="molecule type" value="Genomic_DNA"/>
</dbReference>